<evidence type="ECO:0000256" key="1">
    <source>
        <dbReference type="ARBA" id="ARBA00004141"/>
    </source>
</evidence>
<dbReference type="InterPro" id="IPR003834">
    <property type="entry name" value="Cyt_c_assmbl_TM_dom"/>
</dbReference>
<feature type="transmembrane region" description="Helical" evidence="6">
    <location>
        <begin position="136"/>
        <end position="163"/>
    </location>
</feature>
<feature type="transmembrane region" description="Helical" evidence="6">
    <location>
        <begin position="61"/>
        <end position="89"/>
    </location>
</feature>
<organism evidence="8 9">
    <name type="scientific">Clostridium aceticum</name>
    <dbReference type="NCBI Taxonomy" id="84022"/>
    <lineage>
        <taxon>Bacteria</taxon>
        <taxon>Bacillati</taxon>
        <taxon>Bacillota</taxon>
        <taxon>Clostridia</taxon>
        <taxon>Eubacteriales</taxon>
        <taxon>Clostridiaceae</taxon>
        <taxon>Clostridium</taxon>
    </lineage>
</organism>
<evidence type="ECO:0000256" key="3">
    <source>
        <dbReference type="ARBA" id="ARBA00022692"/>
    </source>
</evidence>
<protein>
    <submittedName>
        <fullName evidence="8">Cytochrome c-type biogenesis protein CcdA</fullName>
    </submittedName>
</protein>
<dbReference type="EMBL" id="CP009687">
    <property type="protein sequence ID" value="AKL96361.1"/>
    <property type="molecule type" value="Genomic_DNA"/>
</dbReference>
<proteinExistence type="inferred from homology"/>
<dbReference type="PANTHER" id="PTHR31272">
    <property type="entry name" value="CYTOCHROME C-TYPE BIOGENESIS PROTEIN HI_1454-RELATED"/>
    <property type="match status" value="1"/>
</dbReference>
<keyword evidence="5 6" id="KW-0472">Membrane</keyword>
<dbReference type="InterPro" id="IPR051790">
    <property type="entry name" value="Cytochrome_c-biogenesis_DsbD"/>
</dbReference>
<dbReference type="GO" id="GO:0017004">
    <property type="term" value="P:cytochrome complex assembly"/>
    <property type="evidence" value="ECO:0007669"/>
    <property type="project" value="InterPro"/>
</dbReference>
<dbReference type="STRING" id="84022.CACET_c29170"/>
<dbReference type="PANTHER" id="PTHR31272:SF6">
    <property type="entry name" value="CYTOCHROME C-TYPE BIOGENESIS CCDA-LIKE CHLOROPLASTIC PROTEIN"/>
    <property type="match status" value="1"/>
</dbReference>
<feature type="transmembrane region" description="Helical" evidence="6">
    <location>
        <begin position="169"/>
        <end position="195"/>
    </location>
</feature>
<evidence type="ECO:0000259" key="7">
    <source>
        <dbReference type="Pfam" id="PF02683"/>
    </source>
</evidence>
<keyword evidence="3 6" id="KW-0812">Transmembrane</keyword>
<comment type="subcellular location">
    <subcellularLocation>
        <location evidence="1">Membrane</location>
        <topology evidence="1">Multi-pass membrane protein</topology>
    </subcellularLocation>
</comment>
<dbReference type="Proteomes" id="UP000035704">
    <property type="component" value="Chromosome"/>
</dbReference>
<evidence type="ECO:0000313" key="8">
    <source>
        <dbReference type="EMBL" id="AKL96361.1"/>
    </source>
</evidence>
<feature type="transmembrane region" description="Helical" evidence="6">
    <location>
        <begin position="95"/>
        <end position="115"/>
    </location>
</feature>
<feature type="domain" description="Cytochrome C biogenesis protein transmembrane" evidence="7">
    <location>
        <begin position="19"/>
        <end position="227"/>
    </location>
</feature>
<dbReference type="KEGG" id="cace:CACET_c29170"/>
<keyword evidence="9" id="KW-1185">Reference proteome</keyword>
<sequence>MDIFFTETISQIIAGKSILTILMVFGGGFVTSISPCLLSMLPVMVGYIGGYDDHATRTRGFSLSFVFVLGLATTFAILGLAAASLGLVFGQIGAIWYYILSAIAIIMGLNLFGVISFKMPGLKKMPLKLNGYSGAYLMGLFFGLVASPCATPVLAVVITYVALQRELAYGSFLLFVYGLGHGLPLIIAGTFTALLKKLPIVQYYTQYVHYFSGGILIFLGLYLLSRVSW</sequence>
<name>A0A0G3WCE4_9CLOT</name>
<evidence type="ECO:0000256" key="2">
    <source>
        <dbReference type="ARBA" id="ARBA00006143"/>
    </source>
</evidence>
<evidence type="ECO:0000313" key="9">
    <source>
        <dbReference type="Proteomes" id="UP000035704"/>
    </source>
</evidence>
<evidence type="ECO:0000256" key="4">
    <source>
        <dbReference type="ARBA" id="ARBA00022989"/>
    </source>
</evidence>
<feature type="transmembrane region" description="Helical" evidence="6">
    <location>
        <begin position="207"/>
        <end position="225"/>
    </location>
</feature>
<dbReference type="Pfam" id="PF02683">
    <property type="entry name" value="DsbD_TM"/>
    <property type="match status" value="1"/>
</dbReference>
<dbReference type="AlphaFoldDB" id="A0A0G3WCE4"/>
<evidence type="ECO:0000256" key="6">
    <source>
        <dbReference type="SAM" id="Phobius"/>
    </source>
</evidence>
<gene>
    <name evidence="8" type="primary">ccdA</name>
    <name evidence="8" type="ORF">CACET_c29170</name>
</gene>
<dbReference type="GO" id="GO:0016020">
    <property type="term" value="C:membrane"/>
    <property type="evidence" value="ECO:0007669"/>
    <property type="project" value="UniProtKB-SubCell"/>
</dbReference>
<dbReference type="RefSeq" id="WP_242846927.1">
    <property type="nucleotide sequence ID" value="NZ_CP009687.1"/>
</dbReference>
<feature type="transmembrane region" description="Helical" evidence="6">
    <location>
        <begin position="20"/>
        <end position="49"/>
    </location>
</feature>
<comment type="similarity">
    <text evidence="2">Belongs to the DsbD family.</text>
</comment>
<accession>A0A0G3WCE4</accession>
<reference evidence="8 9" key="1">
    <citation type="submission" date="2014-10" db="EMBL/GenBank/DDBJ databases">
        <title>Genome sequence of Clostridium aceticum DSM 1496.</title>
        <authorList>
            <person name="Poehlein A."/>
            <person name="Schiel-Bengelsdorf B."/>
            <person name="Gottschalk G."/>
            <person name="Duerre P."/>
            <person name="Daniel R."/>
        </authorList>
    </citation>
    <scope>NUCLEOTIDE SEQUENCE [LARGE SCALE GENOMIC DNA]</scope>
    <source>
        <strain evidence="8 9">DSM 1496</strain>
    </source>
</reference>
<keyword evidence="4 6" id="KW-1133">Transmembrane helix</keyword>
<dbReference type="PATRIC" id="fig|84022.6.peg.2967"/>
<evidence type="ECO:0000256" key="5">
    <source>
        <dbReference type="ARBA" id="ARBA00023136"/>
    </source>
</evidence>